<keyword evidence="2" id="KW-1185">Reference proteome</keyword>
<comment type="caution">
    <text evidence="1">The sequence shown here is derived from an EMBL/GenBank/DDBJ whole genome shotgun (WGS) entry which is preliminary data.</text>
</comment>
<evidence type="ECO:0000313" key="1">
    <source>
        <dbReference type="EMBL" id="KAG2176445.1"/>
    </source>
</evidence>
<reference evidence="1" key="1">
    <citation type="submission" date="2020-12" db="EMBL/GenBank/DDBJ databases">
        <title>Metabolic potential, ecology and presence of endohyphal bacteria is reflected in genomic diversity of Mucoromycotina.</title>
        <authorList>
            <person name="Muszewska A."/>
            <person name="Okrasinska A."/>
            <person name="Steczkiewicz K."/>
            <person name="Drgas O."/>
            <person name="Orlowska M."/>
            <person name="Perlinska-Lenart U."/>
            <person name="Aleksandrzak-Piekarczyk T."/>
            <person name="Szatraj K."/>
            <person name="Zielenkiewicz U."/>
            <person name="Pilsyk S."/>
            <person name="Malc E."/>
            <person name="Mieczkowski P."/>
            <person name="Kruszewska J.S."/>
            <person name="Biernat P."/>
            <person name="Pawlowska J."/>
        </authorList>
    </citation>
    <scope>NUCLEOTIDE SEQUENCE</scope>
    <source>
        <strain evidence="1">WA0000067209</strain>
    </source>
</reference>
<dbReference type="AlphaFoldDB" id="A0A8H7PMJ7"/>
<name>A0A8H7PMJ7_MORIS</name>
<organism evidence="1 2">
    <name type="scientific">Mortierella isabellina</name>
    <name type="common">Filamentous fungus</name>
    <name type="synonym">Umbelopsis isabellina</name>
    <dbReference type="NCBI Taxonomy" id="91625"/>
    <lineage>
        <taxon>Eukaryota</taxon>
        <taxon>Fungi</taxon>
        <taxon>Fungi incertae sedis</taxon>
        <taxon>Mucoromycota</taxon>
        <taxon>Mucoromycotina</taxon>
        <taxon>Umbelopsidomycetes</taxon>
        <taxon>Umbelopsidales</taxon>
        <taxon>Umbelopsidaceae</taxon>
        <taxon>Umbelopsis</taxon>
    </lineage>
</organism>
<proteinExistence type="predicted"/>
<dbReference type="EMBL" id="JAEPQZ010000010">
    <property type="protein sequence ID" value="KAG2176445.1"/>
    <property type="molecule type" value="Genomic_DNA"/>
</dbReference>
<sequence>MKFDNGNSSKDQSRTTAADYVGSPTLANNDLITLLIAMETEPPYFWILNADNAEHPFHSLPMDEFELEALRMEIVRRRFEERQFQGIVPIRAFKAWNSHPLARKHSSNKLLKSSKNPTKRLKATTISTWLRNLMRLSTSQKPVPSVRSVASDLALTRKAPLSDVVTMGNWSSSEVFDNHYRRQRLQRQNLTNFVIHM</sequence>
<evidence type="ECO:0000313" key="2">
    <source>
        <dbReference type="Proteomes" id="UP000654370"/>
    </source>
</evidence>
<gene>
    <name evidence="1" type="ORF">INT43_005685</name>
</gene>
<dbReference type="OrthoDB" id="5588333at2759"/>
<dbReference type="Proteomes" id="UP000654370">
    <property type="component" value="Unassembled WGS sequence"/>
</dbReference>
<accession>A0A8H7PMJ7</accession>
<protein>
    <submittedName>
        <fullName evidence="1">Uncharacterized protein</fullName>
    </submittedName>
</protein>